<dbReference type="EMBL" id="JARKIB010000576">
    <property type="protein sequence ID" value="KAJ7699161.1"/>
    <property type="molecule type" value="Genomic_DNA"/>
</dbReference>
<evidence type="ECO:0000256" key="1">
    <source>
        <dbReference type="SAM" id="MobiDB-lite"/>
    </source>
</evidence>
<reference evidence="2" key="1">
    <citation type="submission" date="2023-03" db="EMBL/GenBank/DDBJ databases">
        <title>Massive genome expansion in bonnet fungi (Mycena s.s.) driven by repeated elements and novel gene families across ecological guilds.</title>
        <authorList>
            <consortium name="Lawrence Berkeley National Laboratory"/>
            <person name="Harder C.B."/>
            <person name="Miyauchi S."/>
            <person name="Viragh M."/>
            <person name="Kuo A."/>
            <person name="Thoen E."/>
            <person name="Andreopoulos B."/>
            <person name="Lu D."/>
            <person name="Skrede I."/>
            <person name="Drula E."/>
            <person name="Henrissat B."/>
            <person name="Morin E."/>
            <person name="Kohler A."/>
            <person name="Barry K."/>
            <person name="LaButti K."/>
            <person name="Morin E."/>
            <person name="Salamov A."/>
            <person name="Lipzen A."/>
            <person name="Mereny Z."/>
            <person name="Hegedus B."/>
            <person name="Baldrian P."/>
            <person name="Stursova M."/>
            <person name="Weitz H."/>
            <person name="Taylor A."/>
            <person name="Grigoriev I.V."/>
            <person name="Nagy L.G."/>
            <person name="Martin F."/>
            <person name="Kauserud H."/>
        </authorList>
    </citation>
    <scope>NUCLEOTIDE SEQUENCE</scope>
    <source>
        <strain evidence="2">CBHHK182m</strain>
    </source>
</reference>
<proteinExistence type="predicted"/>
<comment type="caution">
    <text evidence="2">The sequence shown here is derived from an EMBL/GenBank/DDBJ whole genome shotgun (WGS) entry which is preliminary data.</text>
</comment>
<accession>A0AAD7DT70</accession>
<feature type="region of interest" description="Disordered" evidence="1">
    <location>
        <begin position="524"/>
        <end position="561"/>
    </location>
</feature>
<keyword evidence="3" id="KW-1185">Reference proteome</keyword>
<dbReference type="AlphaFoldDB" id="A0AAD7DT70"/>
<dbReference type="Proteomes" id="UP001215598">
    <property type="component" value="Unassembled WGS sequence"/>
</dbReference>
<sequence length="974" mass="108920">MWSQVHNCCPQIKINLGLGLLTHQIPLGTGLGPGTLFAEGGTISTPSRSEPILSFPAESEDTFGAFQITVCALGGGLIAQIHKCCPQVAVPPHPSEINKWSTENPQLRGGWLLMAVSHGDHQMDKRALAFTTMSQREEPPAEAAHQPPRVLSSASITMDLDGPESDVVLGTEVEPLIGEYGEDECADRMPAPPEDATEAQRQEAAAKATKLGFMYLIRGRERMLRDDEKMELRYYTDLMSKPTDHASFVRCRDCALNDKKWRDDDKLLMVAWAMLFRVGKRGDSDPSPDQRAYAQIFVDEHSGREELKMAAQKQKGSMDVDAQVNNAVLHPKVPMDVDGQDSALERAAKQLNMDVPDMDAHNMDVHDMDDSFNMAVDSNVDGQEGESKEDRMALVRIGLHRDDELAPRPRLAAAVPTNDQRRELGDKVRKVCIMYFERARRRGLRPDEKKEVDFYFSLLFRWRDSALNDVWDNDDKDALLAYAITIGVGNEGDVDVTSEQRAQVNNVWKKAEESYKQKEQKLRVTIGTDDNRDGNLSDMSPLSPLSGDEPHVPVRRTTTPRKKVGHLRTLESDMLTLKQMLVYVEITRKGSAPQLIAAGQSSNVAQAGSDDEDDEEFPDPDPFSDGEIDPSREVLPPRETAPASDATPDQWRVYRQRVSVDLREVLMRAYMRNLTLEESEELDFYLEELVEHDKLKDFERLVKLAKKGCITPTDMMDVKAMAATSGGQGPRPPTDPTLIEACPELVQRSDDMGTDTTMTPRWLRDVAQLAERRKTGVLIHELPVFFIDEKERGKTKAPSQYDQHGCVTEFLRKTPTEATLGSTGKNNITVALLVVYLDNQLGLTMAERLEKDMHCNVLIIVHAPPKSKRGGTSAGKELLVWDPNIVASDKRKTEARELLTSRTRSVVKNGKTIANVRYKAMWANDPVKGGNSGYCLQMCLEKILQVAIYGLDVTRREDNNRVVEIGGFRCVKDN</sequence>
<evidence type="ECO:0000313" key="2">
    <source>
        <dbReference type="EMBL" id="KAJ7699161.1"/>
    </source>
</evidence>
<protein>
    <submittedName>
        <fullName evidence="2">Uncharacterized protein</fullName>
    </submittedName>
</protein>
<gene>
    <name evidence="2" type="ORF">B0H16DRAFT_1705874</name>
</gene>
<evidence type="ECO:0000313" key="3">
    <source>
        <dbReference type="Proteomes" id="UP001215598"/>
    </source>
</evidence>
<feature type="region of interest" description="Disordered" evidence="1">
    <location>
        <begin position="600"/>
        <end position="648"/>
    </location>
</feature>
<feature type="compositionally biased region" description="Acidic residues" evidence="1">
    <location>
        <begin position="609"/>
        <end position="628"/>
    </location>
</feature>
<organism evidence="2 3">
    <name type="scientific">Mycena metata</name>
    <dbReference type="NCBI Taxonomy" id="1033252"/>
    <lineage>
        <taxon>Eukaryota</taxon>
        <taxon>Fungi</taxon>
        <taxon>Dikarya</taxon>
        <taxon>Basidiomycota</taxon>
        <taxon>Agaricomycotina</taxon>
        <taxon>Agaricomycetes</taxon>
        <taxon>Agaricomycetidae</taxon>
        <taxon>Agaricales</taxon>
        <taxon>Marasmiineae</taxon>
        <taxon>Mycenaceae</taxon>
        <taxon>Mycena</taxon>
    </lineage>
</organism>
<name>A0AAD7DT70_9AGAR</name>